<evidence type="ECO:0000259" key="2">
    <source>
        <dbReference type="Pfam" id="PF12804"/>
    </source>
</evidence>
<feature type="domain" description="MobA-like NTP transferase" evidence="2">
    <location>
        <begin position="15"/>
        <end position="169"/>
    </location>
</feature>
<gene>
    <name evidence="3" type="ORF">DL1_16315</name>
</gene>
<dbReference type="RefSeq" id="WP_038063968.1">
    <property type="nucleotide sequence ID" value="NZ_FOVB01000002.1"/>
</dbReference>
<dbReference type="SUPFAM" id="SSF53448">
    <property type="entry name" value="Nucleotide-diphospho-sugar transferases"/>
    <property type="match status" value="1"/>
</dbReference>
<accession>A0A074TG90</accession>
<evidence type="ECO:0000256" key="1">
    <source>
        <dbReference type="ARBA" id="ARBA00022842"/>
    </source>
</evidence>
<comment type="caution">
    <text evidence="3">The sequence shown here is derived from an EMBL/GenBank/DDBJ whole genome shotgun (WGS) entry which is preliminary data.</text>
</comment>
<dbReference type="InterPro" id="IPR025877">
    <property type="entry name" value="MobA-like_NTP_Trfase"/>
</dbReference>
<dbReference type="STRING" id="1185766.SAMN05216224_102169"/>
<dbReference type="PANTHER" id="PTHR43777:SF1">
    <property type="entry name" value="MOLYBDENUM COFACTOR CYTIDYLYLTRANSFERASE"/>
    <property type="match status" value="1"/>
</dbReference>
<evidence type="ECO:0000313" key="4">
    <source>
        <dbReference type="Proteomes" id="UP000027725"/>
    </source>
</evidence>
<dbReference type="EMBL" id="JHEH01000005">
    <property type="protein sequence ID" value="KEP70664.1"/>
    <property type="molecule type" value="Genomic_DNA"/>
</dbReference>
<dbReference type="Gene3D" id="3.90.550.10">
    <property type="entry name" value="Spore Coat Polysaccharide Biosynthesis Protein SpsA, Chain A"/>
    <property type="match status" value="1"/>
</dbReference>
<protein>
    <submittedName>
        <fullName evidence="3">UDP-N-acetylglucosamine pyrophosphorylase</fullName>
    </submittedName>
</protein>
<dbReference type="InterPro" id="IPR029044">
    <property type="entry name" value="Nucleotide-diphossugar_trans"/>
</dbReference>
<dbReference type="GO" id="GO:0016779">
    <property type="term" value="F:nucleotidyltransferase activity"/>
    <property type="evidence" value="ECO:0007669"/>
    <property type="project" value="UniProtKB-ARBA"/>
</dbReference>
<sequence>MMPDIPSFPPARRVGLLLAAGASRRFGPQDKLLASYRGAPLVLHAARAMMGVPLAARVAVVSSAPVAECLAEAGFTICRVEPGPQSRSLAAGVAVAQEMEATQILLALGDMPEIRAEDLAAVLALAGSEGACVQTGGIAMPPAVFAARDFAELRGISGDRGARGLLADLPPAQRLNLPPARAIDIDRPGDLDRA</sequence>
<proteinExistence type="predicted"/>
<dbReference type="PANTHER" id="PTHR43777">
    <property type="entry name" value="MOLYBDENUM COFACTOR CYTIDYLYLTRANSFERASE"/>
    <property type="match status" value="1"/>
</dbReference>
<reference evidence="3 4" key="1">
    <citation type="submission" date="2014-03" db="EMBL/GenBank/DDBJ databases">
        <title>The draft genome sequence of Thioclava dalianensis DLFJ1-1.</title>
        <authorList>
            <person name="Lai Q."/>
            <person name="Shao Z."/>
        </authorList>
    </citation>
    <scope>NUCLEOTIDE SEQUENCE [LARGE SCALE GENOMIC DNA]</scope>
    <source>
        <strain evidence="3 4">DLFJ1-1</strain>
    </source>
</reference>
<dbReference type="Pfam" id="PF12804">
    <property type="entry name" value="NTP_transf_3"/>
    <property type="match status" value="1"/>
</dbReference>
<dbReference type="AlphaFoldDB" id="A0A074TG90"/>
<keyword evidence="1" id="KW-0460">Magnesium</keyword>
<dbReference type="Proteomes" id="UP000027725">
    <property type="component" value="Unassembled WGS sequence"/>
</dbReference>
<dbReference type="eggNOG" id="COG2068">
    <property type="taxonomic scope" value="Bacteria"/>
</dbReference>
<organism evidence="3 4">
    <name type="scientific">Thioclava dalianensis</name>
    <dbReference type="NCBI Taxonomy" id="1185766"/>
    <lineage>
        <taxon>Bacteria</taxon>
        <taxon>Pseudomonadati</taxon>
        <taxon>Pseudomonadota</taxon>
        <taxon>Alphaproteobacteria</taxon>
        <taxon>Rhodobacterales</taxon>
        <taxon>Paracoccaceae</taxon>
        <taxon>Thioclava</taxon>
    </lineage>
</organism>
<keyword evidence="4" id="KW-1185">Reference proteome</keyword>
<evidence type="ECO:0000313" key="3">
    <source>
        <dbReference type="EMBL" id="KEP70664.1"/>
    </source>
</evidence>
<name>A0A074TG90_9RHOB</name>